<feature type="transmembrane region" description="Helical" evidence="1">
    <location>
        <begin position="233"/>
        <end position="252"/>
    </location>
</feature>
<dbReference type="RefSeq" id="WP_073175317.1">
    <property type="nucleotide sequence ID" value="NZ_FQVE01000006.1"/>
</dbReference>
<dbReference type="Proteomes" id="UP000184108">
    <property type="component" value="Unassembled WGS sequence"/>
</dbReference>
<proteinExistence type="predicted"/>
<keyword evidence="1" id="KW-0472">Membrane</keyword>
<protein>
    <submittedName>
        <fullName evidence="3">PAP2 superfamily protein</fullName>
    </submittedName>
</protein>
<feature type="transmembrane region" description="Helical" evidence="1">
    <location>
        <begin position="86"/>
        <end position="111"/>
    </location>
</feature>
<gene>
    <name evidence="3" type="ORF">SAMN02787073_4381</name>
</gene>
<dbReference type="InterPro" id="IPR016130">
    <property type="entry name" value="Tyr_Pase_AS"/>
</dbReference>
<sequence length="433" mass="50576">MDERRPTLKQQITAFIICASVFMTVYNFAAWYTSRAGKVPSFVFDFEKYIPFLPWSIIPYMTSGIFFCSVFFMCKDDEQLKVLTRRMLFITITAGLSFIIFPLQFSLVKPITTNSVFGYSFEFLKTFDSPFNQAPSLHIAYAFVFWTVFRNFRKIRTLIMLWLILLGISTLTTYQHHFIDILSGTVLAHISFIIFPYRKNDFQHRNFQVANVYFLLGWIQISAALLLDKSSDHLSLFLLWPALMSIIIGYHYQKNNVHFLKDIEGNISLPRKIFYSPYLMVYRIFWKFLRKNKIPLEIAPRIYISSRPSSEDQHYFDSGSPIFVYDLSAEIEETLSVKNRTFYRSVPFLDIGTFDNTETKKLIAEITEKYKTLPIDGKILIHCTMGFTRSSVIGILIMKNILSLPIEEAAEMMKSINKNAVIHPYVKDFLKKN</sequence>
<dbReference type="EMBL" id="FQVE01000006">
    <property type="protein sequence ID" value="SHG52578.1"/>
    <property type="molecule type" value="Genomic_DNA"/>
</dbReference>
<dbReference type="InterPro" id="IPR029021">
    <property type="entry name" value="Prot-tyrosine_phosphatase-like"/>
</dbReference>
<evidence type="ECO:0000313" key="4">
    <source>
        <dbReference type="Proteomes" id="UP000184108"/>
    </source>
</evidence>
<dbReference type="PROSITE" id="PS50056">
    <property type="entry name" value="TYR_PHOSPHATASE_2"/>
    <property type="match status" value="1"/>
</dbReference>
<dbReference type="Gene3D" id="3.90.190.10">
    <property type="entry name" value="Protein tyrosine phosphatase superfamily"/>
    <property type="match status" value="1"/>
</dbReference>
<dbReference type="InterPro" id="IPR026841">
    <property type="entry name" value="Aur1/Ipt1"/>
</dbReference>
<feature type="transmembrane region" description="Helical" evidence="1">
    <location>
        <begin position="12"/>
        <end position="32"/>
    </location>
</feature>
<feature type="transmembrane region" description="Helical" evidence="1">
    <location>
        <begin position="209"/>
        <end position="227"/>
    </location>
</feature>
<evidence type="ECO:0000313" key="3">
    <source>
        <dbReference type="EMBL" id="SHG52578.1"/>
    </source>
</evidence>
<dbReference type="PANTHER" id="PTHR47216:SF4">
    <property type="entry name" value="OS01G0859400 PROTEIN"/>
    <property type="match status" value="1"/>
</dbReference>
<dbReference type="CDD" id="cd03386">
    <property type="entry name" value="PAP2_Aur1_like"/>
    <property type="match status" value="1"/>
</dbReference>
<dbReference type="SUPFAM" id="SSF52799">
    <property type="entry name" value="(Phosphotyrosine protein) phosphatases II"/>
    <property type="match status" value="1"/>
</dbReference>
<keyword evidence="1" id="KW-0812">Transmembrane</keyword>
<feature type="transmembrane region" description="Helical" evidence="1">
    <location>
        <begin position="52"/>
        <end position="74"/>
    </location>
</feature>
<reference evidence="4" key="1">
    <citation type="submission" date="2016-11" db="EMBL/GenBank/DDBJ databases">
        <authorList>
            <person name="Varghese N."/>
            <person name="Submissions S."/>
        </authorList>
    </citation>
    <scope>NUCLEOTIDE SEQUENCE [LARGE SCALE GENOMIC DNA]</scope>
    <source>
        <strain evidence="4">YR203</strain>
    </source>
</reference>
<name>A0A1M5KIP0_9FLAO</name>
<dbReference type="AlphaFoldDB" id="A0A1M5KIP0"/>
<feature type="transmembrane region" description="Helical" evidence="1">
    <location>
        <begin position="155"/>
        <end position="172"/>
    </location>
</feature>
<evidence type="ECO:0000259" key="2">
    <source>
        <dbReference type="PROSITE" id="PS50056"/>
    </source>
</evidence>
<evidence type="ECO:0000256" key="1">
    <source>
        <dbReference type="SAM" id="Phobius"/>
    </source>
</evidence>
<organism evidence="3 4">
    <name type="scientific">Chryseobacterium vrystaatense</name>
    <dbReference type="NCBI Taxonomy" id="307480"/>
    <lineage>
        <taxon>Bacteria</taxon>
        <taxon>Pseudomonadati</taxon>
        <taxon>Bacteroidota</taxon>
        <taxon>Flavobacteriia</taxon>
        <taxon>Flavobacteriales</taxon>
        <taxon>Weeksellaceae</taxon>
        <taxon>Chryseobacterium group</taxon>
        <taxon>Chryseobacterium</taxon>
    </lineage>
</organism>
<dbReference type="GO" id="GO:0016020">
    <property type="term" value="C:membrane"/>
    <property type="evidence" value="ECO:0007669"/>
    <property type="project" value="UniProtKB-SubCell"/>
</dbReference>
<dbReference type="InterPro" id="IPR000387">
    <property type="entry name" value="Tyr_Pase_dom"/>
</dbReference>
<accession>A0A1M5KIP0</accession>
<feature type="transmembrane region" description="Helical" evidence="1">
    <location>
        <begin position="131"/>
        <end position="148"/>
    </location>
</feature>
<feature type="transmembrane region" description="Helical" evidence="1">
    <location>
        <begin position="178"/>
        <end position="197"/>
    </location>
</feature>
<dbReference type="PROSITE" id="PS00383">
    <property type="entry name" value="TYR_PHOSPHATASE_1"/>
    <property type="match status" value="1"/>
</dbReference>
<feature type="domain" description="Tyrosine specific protein phosphatases" evidence="2">
    <location>
        <begin position="360"/>
        <end position="421"/>
    </location>
</feature>
<dbReference type="PANTHER" id="PTHR47216">
    <property type="match status" value="1"/>
</dbReference>
<dbReference type="Pfam" id="PF14378">
    <property type="entry name" value="PAP2_3"/>
    <property type="match status" value="1"/>
</dbReference>
<keyword evidence="1" id="KW-1133">Transmembrane helix</keyword>